<keyword evidence="1" id="KW-0614">Plasmid</keyword>
<organism evidence="1">
    <name type="scientific">Escherichia coli</name>
    <dbReference type="NCBI Taxonomy" id="562"/>
    <lineage>
        <taxon>Bacteria</taxon>
        <taxon>Pseudomonadati</taxon>
        <taxon>Pseudomonadota</taxon>
        <taxon>Gammaproteobacteria</taxon>
        <taxon>Enterobacterales</taxon>
        <taxon>Enterobacteriaceae</taxon>
        <taxon>Escherichia</taxon>
    </lineage>
</organism>
<proteinExistence type="predicted"/>
<geneLocation type="plasmid" evidence="1">
    <name>pM-64-799</name>
</geneLocation>
<sequence length="47" mass="4599">MDLPENPGPNLAAAAGIPVRTALTSAQNRSIAAGSARQNASVSAAPL</sequence>
<dbReference type="EMBL" id="MT773676">
    <property type="protein sequence ID" value="QQP62215.1"/>
    <property type="molecule type" value="Genomic_DNA"/>
</dbReference>
<evidence type="ECO:0000313" key="1">
    <source>
        <dbReference type="EMBL" id="QQP62215.1"/>
    </source>
</evidence>
<protein>
    <submittedName>
        <fullName evidence="1">Uncharacterized protein</fullName>
    </submittedName>
</protein>
<dbReference type="AlphaFoldDB" id="A0A7T8KUB9"/>
<reference evidence="1" key="1">
    <citation type="submission" date="2020-07" db="EMBL/GenBank/DDBJ databases">
        <title>Fecal carriage and genetic characterization of CTX-M-1/9/1-producing Escherichia coli from healthy humans in Hangzhou, China.</title>
        <authorList>
            <person name="Chen J."/>
        </authorList>
    </citation>
    <scope>NUCLEOTIDE SEQUENCE</scope>
    <source>
        <strain evidence="1">799</strain>
        <plasmid evidence="1">pM-64-799</plasmid>
    </source>
</reference>
<accession>A0A7T8KUB9</accession>
<name>A0A7T8KUB9_ECOLX</name>